<evidence type="ECO:0000313" key="12">
    <source>
        <dbReference type="Proteomes" id="UP000469724"/>
    </source>
</evidence>
<feature type="coiled-coil region" evidence="7">
    <location>
        <begin position="166"/>
        <end position="193"/>
    </location>
</feature>
<dbReference type="InterPro" id="IPR002371">
    <property type="entry name" value="FlgK"/>
</dbReference>
<dbReference type="Pfam" id="PF22638">
    <property type="entry name" value="FlgK_D1"/>
    <property type="match status" value="1"/>
</dbReference>
<dbReference type="InterPro" id="IPR010930">
    <property type="entry name" value="Flg_bb/hook_C_dom"/>
</dbReference>
<proteinExistence type="inferred from homology"/>
<dbReference type="GO" id="GO:0005198">
    <property type="term" value="F:structural molecule activity"/>
    <property type="evidence" value="ECO:0007669"/>
    <property type="project" value="InterPro"/>
</dbReference>
<comment type="subcellular location">
    <subcellularLocation>
        <location evidence="1">Bacterial flagellum</location>
    </subcellularLocation>
    <subcellularLocation>
        <location evidence="2">Secreted</location>
    </subcellularLocation>
</comment>
<evidence type="ECO:0000259" key="8">
    <source>
        <dbReference type="Pfam" id="PF00460"/>
    </source>
</evidence>
<protein>
    <recommendedName>
        <fullName evidence="4">Flagellar hook-associated protein 1</fullName>
    </recommendedName>
</protein>
<evidence type="ECO:0000256" key="7">
    <source>
        <dbReference type="SAM" id="Coils"/>
    </source>
</evidence>
<evidence type="ECO:0000256" key="2">
    <source>
        <dbReference type="ARBA" id="ARBA00004613"/>
    </source>
</evidence>
<keyword evidence="11" id="KW-0282">Flagellum</keyword>
<dbReference type="GO" id="GO:0009424">
    <property type="term" value="C:bacterial-type flagellum hook"/>
    <property type="evidence" value="ECO:0007669"/>
    <property type="project" value="InterPro"/>
</dbReference>
<accession>A0A7K3NMX1</accession>
<dbReference type="InterPro" id="IPR053927">
    <property type="entry name" value="FlgK_helical"/>
</dbReference>
<keyword evidence="7" id="KW-0175">Coiled coil</keyword>
<dbReference type="InterPro" id="IPR001444">
    <property type="entry name" value="Flag_bb_rod_N"/>
</dbReference>
<evidence type="ECO:0000313" key="11">
    <source>
        <dbReference type="EMBL" id="NDY57540.1"/>
    </source>
</evidence>
<keyword evidence="12" id="KW-1185">Reference proteome</keyword>
<feature type="domain" description="Flagellar basal-body/hook protein C-terminal" evidence="9">
    <location>
        <begin position="670"/>
        <end position="708"/>
    </location>
</feature>
<evidence type="ECO:0000256" key="4">
    <source>
        <dbReference type="ARBA" id="ARBA00016244"/>
    </source>
</evidence>
<dbReference type="RefSeq" id="WP_163302628.1">
    <property type="nucleotide sequence ID" value="NZ_JAAGRQ010000051.1"/>
</dbReference>
<comment type="caution">
    <text evidence="11">The sequence shown here is derived from an EMBL/GenBank/DDBJ whole genome shotgun (WGS) entry which is preliminary data.</text>
</comment>
<evidence type="ECO:0000259" key="9">
    <source>
        <dbReference type="Pfam" id="PF06429"/>
    </source>
</evidence>
<keyword evidence="6" id="KW-0975">Bacterial flagellum</keyword>
<name>A0A7K3NMX1_9BACT</name>
<keyword evidence="11" id="KW-0969">Cilium</keyword>
<dbReference type="NCBIfam" id="TIGR02492">
    <property type="entry name" value="flgK_ends"/>
    <property type="match status" value="1"/>
</dbReference>
<dbReference type="SUPFAM" id="SSF64518">
    <property type="entry name" value="Phase 1 flagellin"/>
    <property type="match status" value="1"/>
</dbReference>
<evidence type="ECO:0000256" key="3">
    <source>
        <dbReference type="ARBA" id="ARBA00009677"/>
    </source>
</evidence>
<dbReference type="Pfam" id="PF06429">
    <property type="entry name" value="Flg_bbr_C"/>
    <property type="match status" value="1"/>
</dbReference>
<evidence type="ECO:0000256" key="6">
    <source>
        <dbReference type="ARBA" id="ARBA00023143"/>
    </source>
</evidence>
<sequence length="711" mass="75491">MPGISSVLNIAQSGLRASQLAIEVTGNNIANVDTEGYSRQVLLLEEAMSINYSPGQLGTGVLATQVVRLFDKFIELQYLDKSSTASSYEAAYGALQSVEALFNESNTSGVSSALSQFLSDLQELTLSPQDSAVRQVIVDDAENLLSMIGQMDADLASIQSQMEDYISQDVDRINDLAQEIADLNAQINQNTVEGSNNPNALYDLRDVKIRELASIVDIQYIDNGYGDITLMTKAGHTIVDGTSTFKFTFEQGKTTQQLTQSSTFDGQAYYDGNDEYEYTLQVVDAGSVTSGAGAATFRVSLDGGKTWLKDDNGDDILYSARPEDGKVQIGELEVWFGSSSNPDDPPADGNLSAGDSFTLVPKKAIYWYKAAGTAINVTPQTYANGTENTSRITGGSLEGYCTVRDVNVSAYRDRLAAFTESLVWEVNSIHSQGAGLSAFSYAMGSYAVADADTALGSRSSGLVFGDRLSSGVSSMYFYDAATGKLASAASFGFIDFDPVASGAQPFDPSVHSLNDVVDAINNTFGTFCTAQVINGALSVTADTGYTFAFGEDSTGLYAALGINTFFTGSTPTDAAVNTVVANDTNFLNAGHVNGAGELNTGDNTTALSLAGLSTKKVTISTFAGGDTSQTLSGYYNSLVGLVGVDTQNAEYNYLYQSALADELASRQDSVSAVSLDEEMSNLIRFQQSYQAAAKLISTADEMFQTILGMKS</sequence>
<dbReference type="GO" id="GO:0005576">
    <property type="term" value="C:extracellular region"/>
    <property type="evidence" value="ECO:0007669"/>
    <property type="project" value="UniProtKB-SubCell"/>
</dbReference>
<dbReference type="PANTHER" id="PTHR30033:SF1">
    <property type="entry name" value="FLAGELLAR HOOK-ASSOCIATED PROTEIN 1"/>
    <property type="match status" value="1"/>
</dbReference>
<dbReference type="EMBL" id="JAAGRQ010000051">
    <property type="protein sequence ID" value="NDY57540.1"/>
    <property type="molecule type" value="Genomic_DNA"/>
</dbReference>
<evidence type="ECO:0000256" key="1">
    <source>
        <dbReference type="ARBA" id="ARBA00004365"/>
    </source>
</evidence>
<comment type="similarity">
    <text evidence="3">Belongs to the flagella basal body rod proteins family.</text>
</comment>
<dbReference type="PRINTS" id="PR01005">
    <property type="entry name" value="FLGHOOKAP1"/>
</dbReference>
<feature type="domain" description="Flagellar basal body rod protein N-terminal" evidence="8">
    <location>
        <begin position="8"/>
        <end position="37"/>
    </location>
</feature>
<organism evidence="11 12">
    <name type="scientific">Desulfolutivibrio sulfodismutans</name>
    <dbReference type="NCBI Taxonomy" id="63561"/>
    <lineage>
        <taxon>Bacteria</taxon>
        <taxon>Pseudomonadati</taxon>
        <taxon>Thermodesulfobacteriota</taxon>
        <taxon>Desulfovibrionia</taxon>
        <taxon>Desulfovibrionales</taxon>
        <taxon>Desulfovibrionaceae</taxon>
        <taxon>Desulfolutivibrio</taxon>
    </lineage>
</organism>
<gene>
    <name evidence="11" type="primary">flgK</name>
    <name evidence="11" type="ORF">G3N56_12430</name>
</gene>
<dbReference type="Proteomes" id="UP000469724">
    <property type="component" value="Unassembled WGS sequence"/>
</dbReference>
<dbReference type="Pfam" id="PF00460">
    <property type="entry name" value="Flg_bb_rod"/>
    <property type="match status" value="1"/>
</dbReference>
<dbReference type="AlphaFoldDB" id="A0A7K3NMX1"/>
<evidence type="ECO:0000259" key="10">
    <source>
        <dbReference type="Pfam" id="PF22638"/>
    </source>
</evidence>
<keyword evidence="11" id="KW-0966">Cell projection</keyword>
<keyword evidence="5" id="KW-0964">Secreted</keyword>
<dbReference type="GO" id="GO:0044780">
    <property type="term" value="P:bacterial-type flagellum assembly"/>
    <property type="evidence" value="ECO:0007669"/>
    <property type="project" value="InterPro"/>
</dbReference>
<feature type="domain" description="Flagellar hook-associated protein FlgK helical" evidence="10">
    <location>
        <begin position="95"/>
        <end position="261"/>
    </location>
</feature>
<reference evidence="11 12" key="1">
    <citation type="submission" date="2020-02" db="EMBL/GenBank/DDBJ databases">
        <title>Comparative genomics of sulfur disproportionating microorganisms.</title>
        <authorList>
            <person name="Ward L.M."/>
            <person name="Bertran E."/>
            <person name="Johnston D.T."/>
        </authorList>
    </citation>
    <scope>NUCLEOTIDE SEQUENCE [LARGE SCALE GENOMIC DNA]</scope>
    <source>
        <strain evidence="11 12">DSM 3696</strain>
    </source>
</reference>
<evidence type="ECO:0000256" key="5">
    <source>
        <dbReference type="ARBA" id="ARBA00022525"/>
    </source>
</evidence>
<dbReference type="PANTHER" id="PTHR30033">
    <property type="entry name" value="FLAGELLAR HOOK-ASSOCIATED PROTEIN 1"/>
    <property type="match status" value="1"/>
</dbReference>